<accession>A0A4Y2ATZ9</accession>
<dbReference type="AlphaFoldDB" id="A0A4Y2ATZ9"/>
<dbReference type="InterPro" id="IPR043502">
    <property type="entry name" value="DNA/RNA_pol_sf"/>
</dbReference>
<dbReference type="EMBL" id="BGPR01000031">
    <property type="protein sequence ID" value="GBL83198.1"/>
    <property type="molecule type" value="Genomic_DNA"/>
</dbReference>
<dbReference type="Proteomes" id="UP000499080">
    <property type="component" value="Unassembled WGS sequence"/>
</dbReference>
<organism evidence="1 2">
    <name type="scientific">Araneus ventricosus</name>
    <name type="common">Orbweaver spider</name>
    <name type="synonym">Epeira ventricosa</name>
    <dbReference type="NCBI Taxonomy" id="182803"/>
    <lineage>
        <taxon>Eukaryota</taxon>
        <taxon>Metazoa</taxon>
        <taxon>Ecdysozoa</taxon>
        <taxon>Arthropoda</taxon>
        <taxon>Chelicerata</taxon>
        <taxon>Arachnida</taxon>
        <taxon>Araneae</taxon>
        <taxon>Araneomorphae</taxon>
        <taxon>Entelegynae</taxon>
        <taxon>Araneoidea</taxon>
        <taxon>Araneidae</taxon>
        <taxon>Araneus</taxon>
    </lineage>
</organism>
<sequence>NLAEAWKFWKQDFTDFLEAAGYATQSEKTKTAVFRHVYGDELKTQYRSLDIKPKAGETELKLVQILDEFDKFFGDYENEIFASFVFLEIKQKPHEKFQEFYTRLKLAAEDCNYDNPERMLRNKIVQGINDKPLQERLLRETSRKPKTIQEIVIAETPDSIINEFHDVFSGIGKLNKVVKIHLKDNYTTSVAAARKIPLALHDKVKTELNRIENMGVITKVEQPTEWVSNIVVIDIPNKLRICIDPRSSNEAIKISHSPIPSAEGLMTNL</sequence>
<dbReference type="PANTHER" id="PTHR37984">
    <property type="entry name" value="PROTEIN CBG26694"/>
    <property type="match status" value="1"/>
</dbReference>
<gene>
    <name evidence="1" type="ORF">AVEN_165396-2_1</name>
</gene>
<comment type="caution">
    <text evidence="1">The sequence shown here is derived from an EMBL/GenBank/DDBJ whole genome shotgun (WGS) entry which is preliminary data.</text>
</comment>
<evidence type="ECO:0000313" key="1">
    <source>
        <dbReference type="EMBL" id="GBL83198.1"/>
    </source>
</evidence>
<feature type="non-terminal residue" evidence="1">
    <location>
        <position position="1"/>
    </location>
</feature>
<dbReference type="InterPro" id="IPR050951">
    <property type="entry name" value="Retrovirus_Pol_polyprotein"/>
</dbReference>
<dbReference type="Gene3D" id="3.10.10.10">
    <property type="entry name" value="HIV Type 1 Reverse Transcriptase, subunit A, domain 1"/>
    <property type="match status" value="1"/>
</dbReference>
<name>A0A4Y2ATZ9_ARAVE</name>
<keyword evidence="2" id="KW-1185">Reference proteome</keyword>
<dbReference type="SUPFAM" id="SSF56672">
    <property type="entry name" value="DNA/RNA polymerases"/>
    <property type="match status" value="1"/>
</dbReference>
<dbReference type="PANTHER" id="PTHR37984:SF8">
    <property type="entry name" value="CCHC-TYPE DOMAIN-CONTAINING PROTEIN"/>
    <property type="match status" value="1"/>
</dbReference>
<evidence type="ECO:0000313" key="2">
    <source>
        <dbReference type="Proteomes" id="UP000499080"/>
    </source>
</evidence>
<evidence type="ECO:0008006" key="3">
    <source>
        <dbReference type="Google" id="ProtNLM"/>
    </source>
</evidence>
<protein>
    <recommendedName>
        <fullName evidence="3">Retrotransposon gag domain-containing protein</fullName>
    </recommendedName>
</protein>
<dbReference type="OrthoDB" id="8050270at2759"/>
<proteinExistence type="predicted"/>
<reference evidence="1 2" key="1">
    <citation type="journal article" date="2019" name="Sci. Rep.">
        <title>Orb-weaving spider Araneus ventricosus genome elucidates the spidroin gene catalogue.</title>
        <authorList>
            <person name="Kono N."/>
            <person name="Nakamura H."/>
            <person name="Ohtoshi R."/>
            <person name="Moran D.A.P."/>
            <person name="Shinohara A."/>
            <person name="Yoshida Y."/>
            <person name="Fujiwara M."/>
            <person name="Mori M."/>
            <person name="Tomita M."/>
            <person name="Arakawa K."/>
        </authorList>
    </citation>
    <scope>NUCLEOTIDE SEQUENCE [LARGE SCALE GENOMIC DNA]</scope>
</reference>
<dbReference type="GO" id="GO:0071897">
    <property type="term" value="P:DNA biosynthetic process"/>
    <property type="evidence" value="ECO:0007669"/>
    <property type="project" value="UniProtKB-ARBA"/>
</dbReference>